<evidence type="ECO:0000313" key="1">
    <source>
        <dbReference type="EMBL" id="MFD0961480.1"/>
    </source>
</evidence>
<organism evidence="1 2">
    <name type="scientific">Paenibacillus chungangensis</name>
    <dbReference type="NCBI Taxonomy" id="696535"/>
    <lineage>
        <taxon>Bacteria</taxon>
        <taxon>Bacillati</taxon>
        <taxon>Bacillota</taxon>
        <taxon>Bacilli</taxon>
        <taxon>Bacillales</taxon>
        <taxon>Paenibacillaceae</taxon>
        <taxon>Paenibacillus</taxon>
    </lineage>
</organism>
<dbReference type="SUPFAM" id="SSF51735">
    <property type="entry name" value="NAD(P)-binding Rossmann-fold domains"/>
    <property type="match status" value="1"/>
</dbReference>
<sequence>MKKIGFIDYYLDEWHANKYPDWIKEASGGEMIVAYAYGKRDADNGLDNATWCREKGIQLLDSIESVVEASDYLIVLSPDHPEQHEELCRLPLQSGKPTYVDKTFAPDRATAERLFQWAAESGTPLFSSSALRFAAEADTVRREGIDTIVTLGPGQYANYSIHQVEQIVALMGSEAERVMWTGTEATPALHIGFSRGRFATIHHFHDCAFQTSVNYAAGGSISYKIESNFFGSFISSMVAFFRSGQPPVPQEETLTIITVIEYGHKAMKTPHQWLELPRG</sequence>
<accession>A0ABW3HVD0</accession>
<proteinExistence type="predicted"/>
<name>A0ABW3HVD0_9BACL</name>
<comment type="caution">
    <text evidence="1">The sequence shown here is derived from an EMBL/GenBank/DDBJ whole genome shotgun (WGS) entry which is preliminary data.</text>
</comment>
<dbReference type="EMBL" id="JBHTJZ010000036">
    <property type="protein sequence ID" value="MFD0961480.1"/>
    <property type="molecule type" value="Genomic_DNA"/>
</dbReference>
<dbReference type="Proteomes" id="UP001596989">
    <property type="component" value="Unassembled WGS sequence"/>
</dbReference>
<keyword evidence="2" id="KW-1185">Reference proteome</keyword>
<evidence type="ECO:0008006" key="3">
    <source>
        <dbReference type="Google" id="ProtNLM"/>
    </source>
</evidence>
<dbReference type="InterPro" id="IPR036291">
    <property type="entry name" value="NAD(P)-bd_dom_sf"/>
</dbReference>
<gene>
    <name evidence="1" type="ORF">ACFQ2I_19180</name>
</gene>
<dbReference type="RefSeq" id="WP_377567095.1">
    <property type="nucleotide sequence ID" value="NZ_JBHTJZ010000036.1"/>
</dbReference>
<evidence type="ECO:0000313" key="2">
    <source>
        <dbReference type="Proteomes" id="UP001596989"/>
    </source>
</evidence>
<reference evidence="2" key="1">
    <citation type="journal article" date="2019" name="Int. J. Syst. Evol. Microbiol.">
        <title>The Global Catalogue of Microorganisms (GCM) 10K type strain sequencing project: providing services to taxonomists for standard genome sequencing and annotation.</title>
        <authorList>
            <consortium name="The Broad Institute Genomics Platform"/>
            <consortium name="The Broad Institute Genome Sequencing Center for Infectious Disease"/>
            <person name="Wu L."/>
            <person name="Ma J."/>
        </authorList>
    </citation>
    <scope>NUCLEOTIDE SEQUENCE [LARGE SCALE GENOMIC DNA]</scope>
    <source>
        <strain evidence="2">CCUG 59129</strain>
    </source>
</reference>
<dbReference type="Gene3D" id="3.40.50.720">
    <property type="entry name" value="NAD(P)-binding Rossmann-like Domain"/>
    <property type="match status" value="1"/>
</dbReference>
<protein>
    <recommendedName>
        <fullName evidence="3">Gfo/Idh/MocA-like oxidoreductase N-terminal domain-containing protein</fullName>
    </recommendedName>
</protein>